<protein>
    <submittedName>
        <fullName evidence="2">Uncharacterized protein</fullName>
    </submittedName>
</protein>
<accession>A0AAD4USJ2</accession>
<proteinExistence type="predicted"/>
<evidence type="ECO:0000313" key="2">
    <source>
        <dbReference type="EMBL" id="KAI5312020.1"/>
    </source>
</evidence>
<evidence type="ECO:0000256" key="1">
    <source>
        <dbReference type="SAM" id="MobiDB-lite"/>
    </source>
</evidence>
<sequence length="116" mass="11999">MIGSKSIRSKTAVMAQSMIAQRHSSHDLAVDVVARPPHAFMNPKQNIVAAPQLPPLVAGTTMPPVGPTVVVRPHGPTTCSTSQSPTVGTTMHPHGSTVMPLPPSHLATVSSNPCVA</sequence>
<gene>
    <name evidence="2" type="ORF">L3X38_041193</name>
</gene>
<feature type="region of interest" description="Disordered" evidence="1">
    <location>
        <begin position="74"/>
        <end position="116"/>
    </location>
</feature>
<evidence type="ECO:0000313" key="3">
    <source>
        <dbReference type="Proteomes" id="UP001054821"/>
    </source>
</evidence>
<reference evidence="2 3" key="1">
    <citation type="journal article" date="2022" name="G3 (Bethesda)">
        <title>Whole-genome sequence and methylome profiling of the almond [Prunus dulcis (Mill.) D.A. Webb] cultivar 'Nonpareil'.</title>
        <authorList>
            <person name="D'Amico-Willman K.M."/>
            <person name="Ouma W.Z."/>
            <person name="Meulia T."/>
            <person name="Sideli G.M."/>
            <person name="Gradziel T.M."/>
            <person name="Fresnedo-Ramirez J."/>
        </authorList>
    </citation>
    <scope>NUCLEOTIDE SEQUENCE [LARGE SCALE GENOMIC DNA]</scope>
    <source>
        <strain evidence="2">Clone GOH B32 T37-40</strain>
    </source>
</reference>
<comment type="caution">
    <text evidence="2">The sequence shown here is derived from an EMBL/GenBank/DDBJ whole genome shotgun (WGS) entry which is preliminary data.</text>
</comment>
<keyword evidence="3" id="KW-1185">Reference proteome</keyword>
<dbReference type="Proteomes" id="UP001054821">
    <property type="component" value="Chromosome 8"/>
</dbReference>
<organism evidence="2 3">
    <name type="scientific">Prunus dulcis</name>
    <name type="common">Almond</name>
    <name type="synonym">Amygdalus dulcis</name>
    <dbReference type="NCBI Taxonomy" id="3755"/>
    <lineage>
        <taxon>Eukaryota</taxon>
        <taxon>Viridiplantae</taxon>
        <taxon>Streptophyta</taxon>
        <taxon>Embryophyta</taxon>
        <taxon>Tracheophyta</taxon>
        <taxon>Spermatophyta</taxon>
        <taxon>Magnoliopsida</taxon>
        <taxon>eudicotyledons</taxon>
        <taxon>Gunneridae</taxon>
        <taxon>Pentapetalae</taxon>
        <taxon>rosids</taxon>
        <taxon>fabids</taxon>
        <taxon>Rosales</taxon>
        <taxon>Rosaceae</taxon>
        <taxon>Amygdaloideae</taxon>
        <taxon>Amygdaleae</taxon>
        <taxon>Prunus</taxon>
    </lineage>
</organism>
<dbReference type="EMBL" id="JAJFAZ020000008">
    <property type="protein sequence ID" value="KAI5312020.1"/>
    <property type="molecule type" value="Genomic_DNA"/>
</dbReference>
<feature type="compositionally biased region" description="Polar residues" evidence="1">
    <location>
        <begin position="107"/>
        <end position="116"/>
    </location>
</feature>
<feature type="compositionally biased region" description="Polar residues" evidence="1">
    <location>
        <begin position="79"/>
        <end position="89"/>
    </location>
</feature>
<dbReference type="AlphaFoldDB" id="A0AAD4USJ2"/>
<name>A0AAD4USJ2_PRUDU</name>